<evidence type="ECO:0000313" key="12">
    <source>
        <dbReference type="EMBL" id="MCM3713844.1"/>
    </source>
</evidence>
<keyword evidence="5 9" id="KW-0472">Membrane</keyword>
<dbReference type="Pfam" id="PF00672">
    <property type="entry name" value="HAMP"/>
    <property type="match status" value="1"/>
</dbReference>
<keyword evidence="3" id="KW-0488">Methylation</keyword>
<keyword evidence="9" id="KW-1133">Transmembrane helix</keyword>
<gene>
    <name evidence="12" type="ORF">M3202_07080</name>
</gene>
<reference evidence="12" key="1">
    <citation type="submission" date="2022-05" db="EMBL/GenBank/DDBJ databases">
        <title>Comparative Genomics of Spacecraft Associated Microbes.</title>
        <authorList>
            <person name="Tran M.T."/>
            <person name="Wright A."/>
            <person name="Seuylemezian A."/>
            <person name="Eisen J."/>
            <person name="Coil D."/>
        </authorList>
    </citation>
    <scope>NUCLEOTIDE SEQUENCE</scope>
    <source>
        <strain evidence="12">214.1.1</strain>
    </source>
</reference>
<dbReference type="Pfam" id="PF00015">
    <property type="entry name" value="MCPsignal"/>
    <property type="match status" value="1"/>
</dbReference>
<comment type="similarity">
    <text evidence="7">Belongs to the methyl-accepting chemotaxis (MCP) protein family.</text>
</comment>
<dbReference type="Proteomes" id="UP001139179">
    <property type="component" value="Unassembled WGS sequence"/>
</dbReference>
<proteinExistence type="inferred from homology"/>
<accession>A0A9X2DMZ2</accession>
<feature type="domain" description="HAMP" evidence="11">
    <location>
        <begin position="296"/>
        <end position="349"/>
    </location>
</feature>
<dbReference type="SMART" id="SM00283">
    <property type="entry name" value="MA"/>
    <property type="match status" value="1"/>
</dbReference>
<dbReference type="PANTHER" id="PTHR32089:SF114">
    <property type="entry name" value="METHYL-ACCEPTING CHEMOTAXIS PROTEIN MCPB"/>
    <property type="match status" value="1"/>
</dbReference>
<evidence type="ECO:0000256" key="6">
    <source>
        <dbReference type="ARBA" id="ARBA00023224"/>
    </source>
</evidence>
<dbReference type="SUPFAM" id="SSF103190">
    <property type="entry name" value="Sensory domain-like"/>
    <property type="match status" value="1"/>
</dbReference>
<dbReference type="PROSITE" id="PS50885">
    <property type="entry name" value="HAMP"/>
    <property type="match status" value="1"/>
</dbReference>
<evidence type="ECO:0000256" key="8">
    <source>
        <dbReference type="PROSITE-ProRule" id="PRU00284"/>
    </source>
</evidence>
<feature type="transmembrane region" description="Helical" evidence="9">
    <location>
        <begin position="12"/>
        <end position="30"/>
    </location>
</feature>
<dbReference type="SUPFAM" id="SSF58104">
    <property type="entry name" value="Methyl-accepting chemotaxis protein (MCP) signaling domain"/>
    <property type="match status" value="1"/>
</dbReference>
<keyword evidence="2" id="KW-1003">Cell membrane</keyword>
<evidence type="ECO:0000256" key="2">
    <source>
        <dbReference type="ARBA" id="ARBA00022475"/>
    </source>
</evidence>
<dbReference type="GO" id="GO:0006935">
    <property type="term" value="P:chemotaxis"/>
    <property type="evidence" value="ECO:0007669"/>
    <property type="project" value="UniProtKB-KW"/>
</dbReference>
<dbReference type="Gene3D" id="6.10.340.10">
    <property type="match status" value="1"/>
</dbReference>
<dbReference type="CDD" id="cd11386">
    <property type="entry name" value="MCP_signal"/>
    <property type="match status" value="1"/>
</dbReference>
<dbReference type="EMBL" id="JAMBOL010000004">
    <property type="protein sequence ID" value="MCM3713844.1"/>
    <property type="molecule type" value="Genomic_DNA"/>
</dbReference>
<dbReference type="PROSITE" id="PS50111">
    <property type="entry name" value="CHEMOTAXIS_TRANSDUC_2"/>
    <property type="match status" value="1"/>
</dbReference>
<keyword evidence="4" id="KW-0145">Chemotaxis</keyword>
<dbReference type="InterPro" id="IPR003660">
    <property type="entry name" value="HAMP_dom"/>
</dbReference>
<comment type="caution">
    <text evidence="12">The sequence shown here is derived from an EMBL/GenBank/DDBJ whole genome shotgun (WGS) entry which is preliminary data.</text>
</comment>
<name>A0A9X2DMZ2_9BACI</name>
<evidence type="ECO:0000313" key="13">
    <source>
        <dbReference type="Proteomes" id="UP001139179"/>
    </source>
</evidence>
<evidence type="ECO:0000256" key="3">
    <source>
        <dbReference type="ARBA" id="ARBA00022481"/>
    </source>
</evidence>
<protein>
    <submittedName>
        <fullName evidence="12">Methyl-accepting chemotaxis protein</fullName>
    </submittedName>
</protein>
<evidence type="ECO:0000256" key="4">
    <source>
        <dbReference type="ARBA" id="ARBA00022500"/>
    </source>
</evidence>
<organism evidence="12 13">
    <name type="scientific">Halalkalibacter oceani</name>
    <dbReference type="NCBI Taxonomy" id="1653776"/>
    <lineage>
        <taxon>Bacteria</taxon>
        <taxon>Bacillati</taxon>
        <taxon>Bacillota</taxon>
        <taxon>Bacilli</taxon>
        <taxon>Bacillales</taxon>
        <taxon>Bacillaceae</taxon>
        <taxon>Halalkalibacter</taxon>
    </lineage>
</organism>
<dbReference type="Gene3D" id="3.30.450.20">
    <property type="entry name" value="PAS domain"/>
    <property type="match status" value="1"/>
</dbReference>
<dbReference type="InterPro" id="IPR029151">
    <property type="entry name" value="Sensor-like_sf"/>
</dbReference>
<dbReference type="CDD" id="cd06225">
    <property type="entry name" value="HAMP"/>
    <property type="match status" value="1"/>
</dbReference>
<dbReference type="Gene3D" id="1.10.287.950">
    <property type="entry name" value="Methyl-accepting chemotaxis protein"/>
    <property type="match status" value="1"/>
</dbReference>
<dbReference type="InterPro" id="IPR029150">
    <property type="entry name" value="dCache_3"/>
</dbReference>
<keyword evidence="9" id="KW-0812">Transmembrane</keyword>
<evidence type="ECO:0000259" key="10">
    <source>
        <dbReference type="PROSITE" id="PS50111"/>
    </source>
</evidence>
<dbReference type="AlphaFoldDB" id="A0A9X2DMZ2"/>
<dbReference type="Pfam" id="PF14827">
    <property type="entry name" value="dCache_3"/>
    <property type="match status" value="1"/>
</dbReference>
<dbReference type="GO" id="GO:0007165">
    <property type="term" value="P:signal transduction"/>
    <property type="evidence" value="ECO:0007669"/>
    <property type="project" value="UniProtKB-KW"/>
</dbReference>
<evidence type="ECO:0000256" key="9">
    <source>
        <dbReference type="SAM" id="Phobius"/>
    </source>
</evidence>
<dbReference type="GO" id="GO:0005886">
    <property type="term" value="C:plasma membrane"/>
    <property type="evidence" value="ECO:0007669"/>
    <property type="project" value="UniProtKB-SubCell"/>
</dbReference>
<dbReference type="RefSeq" id="WP_251222650.1">
    <property type="nucleotide sequence ID" value="NZ_JAMBOL010000004.1"/>
</dbReference>
<sequence>MFTSIRSKLFTIFLLVSLVPLLCVSIFFYTEMQSGFSRLLTENKNETKATVSLQLNQAATDLLTLTSLYANDVELKEAFLNHDREQLHLSMQQMYTRLQAEHGIDVFEFGDSDGNVFYRAHNPEKFGDDKSGMAVIQSALNGEELAGFEFGNSGLAVRAFVPIKVDNETIGTLQTGLSSTFLNSITDSLQRVDLNIFNTDGEIMVSSHDDVIDSRLNEPLIEKVMRGEEVTEDRGNLRETYIPLFDPTQSEVIGIINFNQDESIIGQFQNRIVLILFLVLGITVLAISFIAWAISRSFSKPIQDVTEVMDEIAKGNLTAALTTKSRKDEIGKLFKSVNETKMHLREIIQTLAHLTGRVNQQSAMLRQSSEEIMNGSQQISMTMQELSNGAESQASATVDLTETMQSYSAKITSASKTGDDLASTASNVLKLTEAGKERMDTSITQMDTIHQRVDEAVTKVVSLEQKSSDITNLVNMIQAVAEQTNLLALNAAIEAARAGEHGRGFAVVADEVRKLAEQAAHSTEDIKAIVSGIQTESRQATDALRSSYSQVELGTKQIDATGQTLNEMTAAIAEMITKINQNTSDLKMIEQDSEDMQQFIDHIASISEESAAGIEQTTASTQQTASSIEQIAQNTDTLDQLVQELNEKMKRFKI</sequence>
<evidence type="ECO:0000256" key="5">
    <source>
        <dbReference type="ARBA" id="ARBA00023136"/>
    </source>
</evidence>
<evidence type="ECO:0000256" key="7">
    <source>
        <dbReference type="ARBA" id="ARBA00029447"/>
    </source>
</evidence>
<comment type="subcellular location">
    <subcellularLocation>
        <location evidence="1">Cell membrane</location>
    </subcellularLocation>
</comment>
<evidence type="ECO:0000259" key="11">
    <source>
        <dbReference type="PROSITE" id="PS50885"/>
    </source>
</evidence>
<keyword evidence="13" id="KW-1185">Reference proteome</keyword>
<dbReference type="SMART" id="SM00304">
    <property type="entry name" value="HAMP"/>
    <property type="match status" value="1"/>
</dbReference>
<evidence type="ECO:0000256" key="1">
    <source>
        <dbReference type="ARBA" id="ARBA00004236"/>
    </source>
</evidence>
<feature type="transmembrane region" description="Helical" evidence="9">
    <location>
        <begin position="272"/>
        <end position="294"/>
    </location>
</feature>
<feature type="domain" description="Methyl-accepting transducer" evidence="10">
    <location>
        <begin position="368"/>
        <end position="625"/>
    </location>
</feature>
<dbReference type="PANTHER" id="PTHR32089">
    <property type="entry name" value="METHYL-ACCEPTING CHEMOTAXIS PROTEIN MCPB"/>
    <property type="match status" value="1"/>
</dbReference>
<dbReference type="InterPro" id="IPR004089">
    <property type="entry name" value="MCPsignal_dom"/>
</dbReference>
<keyword evidence="6 8" id="KW-0807">Transducer</keyword>